<reference evidence="4" key="1">
    <citation type="journal article" date="2019" name="Int. J. Syst. Evol. Microbiol.">
        <title>The Global Catalogue of Microorganisms (GCM) 10K type strain sequencing project: providing services to taxonomists for standard genome sequencing and annotation.</title>
        <authorList>
            <consortium name="The Broad Institute Genomics Platform"/>
            <consortium name="The Broad Institute Genome Sequencing Center for Infectious Disease"/>
            <person name="Wu L."/>
            <person name="Ma J."/>
        </authorList>
    </citation>
    <scope>NUCLEOTIDE SEQUENCE [LARGE SCALE GENOMIC DNA]</scope>
    <source>
        <strain evidence="4">IBRC-M 10908</strain>
    </source>
</reference>
<evidence type="ECO:0008006" key="5">
    <source>
        <dbReference type="Google" id="ProtNLM"/>
    </source>
</evidence>
<feature type="transmembrane region" description="Helical" evidence="2">
    <location>
        <begin position="48"/>
        <end position="77"/>
    </location>
</feature>
<dbReference type="RefSeq" id="WP_380624812.1">
    <property type="nucleotide sequence ID" value="NZ_JBHSDK010000043.1"/>
</dbReference>
<feature type="transmembrane region" description="Helical" evidence="2">
    <location>
        <begin position="323"/>
        <end position="343"/>
    </location>
</feature>
<gene>
    <name evidence="3" type="ORF">ACFPET_20750</name>
</gene>
<dbReference type="PRINTS" id="PR00303">
    <property type="entry name" value="SECYTRNLCASE"/>
</dbReference>
<keyword evidence="2" id="KW-0472">Membrane</keyword>
<comment type="caution">
    <text evidence="3">The sequence shown here is derived from an EMBL/GenBank/DDBJ whole genome shotgun (WGS) entry which is preliminary data.</text>
</comment>
<dbReference type="SUPFAM" id="SSF103491">
    <property type="entry name" value="Preprotein translocase SecY subunit"/>
    <property type="match status" value="1"/>
</dbReference>
<dbReference type="Proteomes" id="UP001595823">
    <property type="component" value="Unassembled WGS sequence"/>
</dbReference>
<feature type="region of interest" description="Disordered" evidence="1">
    <location>
        <begin position="711"/>
        <end position="778"/>
    </location>
</feature>
<feature type="transmembrane region" description="Helical" evidence="2">
    <location>
        <begin position="98"/>
        <end position="117"/>
    </location>
</feature>
<keyword evidence="4" id="KW-1185">Reference proteome</keyword>
<keyword evidence="2" id="KW-1133">Transmembrane helix</keyword>
<dbReference type="Pfam" id="PF00344">
    <property type="entry name" value="SecY"/>
    <property type="match status" value="1"/>
</dbReference>
<accession>A0ABV8U3D5</accession>
<feature type="transmembrane region" description="Helical" evidence="2">
    <location>
        <begin position="267"/>
        <end position="285"/>
    </location>
</feature>
<dbReference type="Gene3D" id="1.10.3370.10">
    <property type="entry name" value="SecY subunit domain"/>
    <property type="match status" value="1"/>
</dbReference>
<feature type="transmembrane region" description="Helical" evidence="2">
    <location>
        <begin position="129"/>
        <end position="147"/>
    </location>
</feature>
<feature type="transmembrane region" description="Helical" evidence="2">
    <location>
        <begin position="228"/>
        <end position="255"/>
    </location>
</feature>
<evidence type="ECO:0000313" key="3">
    <source>
        <dbReference type="EMBL" id="MFC4337629.1"/>
    </source>
</evidence>
<sequence>MMTRTIARLLQAATAVALFLLGFALPLPSSDPADRFPRIDGYDESLALIDLFAGGGLSALSVFGIGIIPLLLARELIDNAAEFARRPARLRKHEPRAFQRLINGTGLAVAVPLNLWIAAAHPASDEAEGLLLLWGVLMAGSGVAILLSSWIDRTGLTQGATLLAVVQVGAGLFAAAPSDLVEVIVPLTLTVVAVLAVVLLSQAVRNVPIQYAKRMVGRREMRGTSTHLPIPLIVDAVFPMARTTFCALFLIVVAVRPWAEVSTGFQAGFSTVVFLLGVIGTTLLVREHSGPLADRIKQAGGFIPGIRPGQPTAHYLRLTQSRVAAGGTGLLLAVLAVPLIGSALWGPGIATGISLLLVVHGGAQVGLAVARSRAAELAKDRFAGALRLSADRARALAAGRNRIVGCRRFACRIAGPHENRAVGYGAHPALPQRRALRSRLPPHRSDHMIKGPYEIFFANVCRFKEVRPPLPEDVSMIIPEYERNDEHGFNQVRKTVRDGLAPEGLHDVALAAPRLVFWRMAMDLAIAGPPIPEDFGRRLWNRALEEGPPDMAFRDVAQLVENDHRRAYERAFRHAGLPYDEIIPALESPDARLREAAVSVFAVMHPRYGGDIEEWFHHTANRVCPVTGALNDIAEHLVRDRGSDLKPEIRLHLAVRDDDIGALRGIPDFERLYRSEHRRASPDRQLELEAFLQRHRIQKVLIAIRAEAVRKQRGRSGGAPARPRPRNLQAAEHDRTSLRSAQVFPGRCCEARQAGGPLPGRTPSCPNPGPEAHFEQTP</sequence>
<evidence type="ECO:0000313" key="4">
    <source>
        <dbReference type="Proteomes" id="UP001595823"/>
    </source>
</evidence>
<evidence type="ECO:0000256" key="2">
    <source>
        <dbReference type="SAM" id="Phobius"/>
    </source>
</evidence>
<feature type="transmembrane region" description="Helical" evidence="2">
    <location>
        <begin position="159"/>
        <end position="177"/>
    </location>
</feature>
<dbReference type="EMBL" id="JBHSDK010000043">
    <property type="protein sequence ID" value="MFC4337629.1"/>
    <property type="molecule type" value="Genomic_DNA"/>
</dbReference>
<dbReference type="InterPro" id="IPR023201">
    <property type="entry name" value="SecY_dom_sf"/>
</dbReference>
<feature type="transmembrane region" description="Helical" evidence="2">
    <location>
        <begin position="183"/>
        <end position="207"/>
    </location>
</feature>
<keyword evidence="2" id="KW-0812">Transmembrane</keyword>
<proteinExistence type="predicted"/>
<organism evidence="3 4">
    <name type="scientific">Salininema proteolyticum</name>
    <dbReference type="NCBI Taxonomy" id="1607685"/>
    <lineage>
        <taxon>Bacteria</taxon>
        <taxon>Bacillati</taxon>
        <taxon>Actinomycetota</taxon>
        <taxon>Actinomycetes</taxon>
        <taxon>Glycomycetales</taxon>
        <taxon>Glycomycetaceae</taxon>
        <taxon>Salininema</taxon>
    </lineage>
</organism>
<name>A0ABV8U3D5_9ACTN</name>
<evidence type="ECO:0000256" key="1">
    <source>
        <dbReference type="SAM" id="MobiDB-lite"/>
    </source>
</evidence>
<protein>
    <recommendedName>
        <fullName evidence="5">Preprotein translocase subunit SecY</fullName>
    </recommendedName>
</protein>
<dbReference type="InterPro" id="IPR002208">
    <property type="entry name" value="SecY/SEC61-alpha"/>
</dbReference>